<evidence type="ECO:0000256" key="5">
    <source>
        <dbReference type="SAM" id="Coils"/>
    </source>
</evidence>
<evidence type="ECO:0000313" key="9">
    <source>
        <dbReference type="Proteomes" id="UP001165190"/>
    </source>
</evidence>
<name>A0A9W7M455_HIBTR</name>
<evidence type="ECO:0000259" key="7">
    <source>
        <dbReference type="PROSITE" id="PS51999"/>
    </source>
</evidence>
<evidence type="ECO:0000256" key="4">
    <source>
        <dbReference type="PROSITE-ProRule" id="PRU01343"/>
    </source>
</evidence>
<keyword evidence="5" id="KW-0175">Coiled coil</keyword>
<reference evidence="8" key="1">
    <citation type="submission" date="2023-05" db="EMBL/GenBank/DDBJ databases">
        <title>Genome and transcriptome analyses reveal genes involved in the formation of fine ridges on petal epidermal cells in Hibiscus trionum.</title>
        <authorList>
            <person name="Koshimizu S."/>
            <person name="Masuda S."/>
            <person name="Ishii T."/>
            <person name="Shirasu K."/>
            <person name="Hoshino A."/>
            <person name="Arita M."/>
        </authorList>
    </citation>
    <scope>NUCLEOTIDE SEQUENCE</scope>
    <source>
        <strain evidence="8">Hamamatsu line</strain>
    </source>
</reference>
<keyword evidence="6" id="KW-0812">Transmembrane</keyword>
<dbReference type="OrthoDB" id="1751720at2759"/>
<dbReference type="AlphaFoldDB" id="A0A9W7M455"/>
<gene>
    <name evidence="8" type="ORF">HRI_002389200</name>
</gene>
<dbReference type="Pfam" id="PF06839">
    <property type="entry name" value="Zn_ribbon_GRF"/>
    <property type="match status" value="1"/>
</dbReference>
<evidence type="ECO:0000256" key="2">
    <source>
        <dbReference type="ARBA" id="ARBA00022771"/>
    </source>
</evidence>
<dbReference type="Proteomes" id="UP001165190">
    <property type="component" value="Unassembled WGS sequence"/>
</dbReference>
<dbReference type="PROSITE" id="PS51999">
    <property type="entry name" value="ZF_GRF"/>
    <property type="match status" value="1"/>
</dbReference>
<proteinExistence type="predicted"/>
<protein>
    <recommendedName>
        <fullName evidence="7">GRF-type domain-containing protein</fullName>
    </recommendedName>
</protein>
<feature type="domain" description="GRF-type" evidence="7">
    <location>
        <begin position="28"/>
        <end position="69"/>
    </location>
</feature>
<keyword evidence="2 4" id="KW-0863">Zinc-finger</keyword>
<dbReference type="PANTHER" id="PTHR33248">
    <property type="entry name" value="ZINC ION-BINDING PROTEIN"/>
    <property type="match status" value="1"/>
</dbReference>
<dbReference type="EMBL" id="BSYR01000022">
    <property type="protein sequence ID" value="GMI87199.1"/>
    <property type="molecule type" value="Genomic_DNA"/>
</dbReference>
<organism evidence="8 9">
    <name type="scientific">Hibiscus trionum</name>
    <name type="common">Flower of an hour</name>
    <dbReference type="NCBI Taxonomy" id="183268"/>
    <lineage>
        <taxon>Eukaryota</taxon>
        <taxon>Viridiplantae</taxon>
        <taxon>Streptophyta</taxon>
        <taxon>Embryophyta</taxon>
        <taxon>Tracheophyta</taxon>
        <taxon>Spermatophyta</taxon>
        <taxon>Magnoliopsida</taxon>
        <taxon>eudicotyledons</taxon>
        <taxon>Gunneridae</taxon>
        <taxon>Pentapetalae</taxon>
        <taxon>rosids</taxon>
        <taxon>malvids</taxon>
        <taxon>Malvales</taxon>
        <taxon>Malvaceae</taxon>
        <taxon>Malvoideae</taxon>
        <taxon>Hibiscus</taxon>
    </lineage>
</organism>
<keyword evidence="9" id="KW-1185">Reference proteome</keyword>
<sequence>MSSSSSSVVASRNIQHEGSFEYEADVFYYCGEKSPMWTAWKIENIGRRFFGCPNFKVSDCEFFKWHDTELSERAKILLHEMKKENGAFKRKNRNFNSRGNNEDELAELKAELRELKVEMRTKKDQLGLAMQNLKHLNREKNMCLIGMCIAWIICMVGVSGFFENK</sequence>
<keyword evidence="1" id="KW-0479">Metal-binding</keyword>
<evidence type="ECO:0000256" key="6">
    <source>
        <dbReference type="SAM" id="Phobius"/>
    </source>
</evidence>
<feature type="transmembrane region" description="Helical" evidence="6">
    <location>
        <begin position="142"/>
        <end position="162"/>
    </location>
</feature>
<keyword evidence="6" id="KW-1133">Transmembrane helix</keyword>
<accession>A0A9W7M455</accession>
<dbReference type="GO" id="GO:0008270">
    <property type="term" value="F:zinc ion binding"/>
    <property type="evidence" value="ECO:0007669"/>
    <property type="project" value="UniProtKB-KW"/>
</dbReference>
<dbReference type="InterPro" id="IPR010666">
    <property type="entry name" value="Znf_GRF"/>
</dbReference>
<evidence type="ECO:0000256" key="1">
    <source>
        <dbReference type="ARBA" id="ARBA00022723"/>
    </source>
</evidence>
<evidence type="ECO:0000256" key="3">
    <source>
        <dbReference type="ARBA" id="ARBA00022833"/>
    </source>
</evidence>
<keyword evidence="6" id="KW-0472">Membrane</keyword>
<keyword evidence="3" id="KW-0862">Zinc</keyword>
<evidence type="ECO:0000313" key="8">
    <source>
        <dbReference type="EMBL" id="GMI87199.1"/>
    </source>
</evidence>
<comment type="caution">
    <text evidence="8">The sequence shown here is derived from an EMBL/GenBank/DDBJ whole genome shotgun (WGS) entry which is preliminary data.</text>
</comment>
<feature type="coiled-coil region" evidence="5">
    <location>
        <begin position="98"/>
        <end position="139"/>
    </location>
</feature>